<protein>
    <submittedName>
        <fullName evidence="1">Uncharacterized protein</fullName>
    </submittedName>
</protein>
<proteinExistence type="predicted"/>
<name>A0A6J4M500_9BACT</name>
<gene>
    <name evidence="1" type="ORF">AVDCRST_MAG89-3090</name>
</gene>
<dbReference type="AlphaFoldDB" id="A0A6J4M500"/>
<sequence>MAINMQGPWTVSVKAKNADWPQRFVILNAATGNGAHNGAPGTAVFVTGTAWSIQVQHNPGGGFVNSDEQIKFPTVSAGQHRFDIQSNDGGNDQDFDDLVLTCSTPQTQNDFIVYGSVSHYSAGCVFNPCFRRPWVIDYRPAFELAVKNPAIRALVERLYPTRLVLPVIPPAGPGPGPEPFRPLVLDPEGGIPAKQSIAVRLQDTHIESPAKGVEPQSVRTVASSRMVDAASQPVTEMASARQQAGSSGRVDLARQIDKLYRRCLSGALPGVVLRFLEYDRTGAELAGGVYTGAGPRETLGVCTTDRNGNYVFRFQRTLSQFFDDADVDTPAGGDEVVHSAPDVIVQVLDPMSPGGVRWESAPYWNVPLRKRINICVPGLSPAAACQGQNAIQKIGSIGIGAPVSPAPVGLPVPTARVGFGNTLNAEGRITTTNSQGPIVQCAAWTGRLDLFACFVDLPVRRYTIRYHRPGDPGWSFYTETLRHDKVANVANPAYAGDIVGPSSAFTVDPEGLPAGAHPSYENIELDADWVLSQRTRKAQIDTGQLVPGAGVLQLWIEGYDAAGVRLAEDAVTLFVDNRLPHMDIASVSMTNGMGGTQSGGDCALFTLPSPNAPLHVRWRAEDDEGSLGAYELTVRRGNAGNIGISGSGGPLSGAYVHGGAQPCTLFHGTGDQPSADADGYVETDVSPAGGGWLPVGVPFCTFSVQVGASTRVTDGYHGGAGYGPVQYLLGIQA</sequence>
<accession>A0A6J4M500</accession>
<reference evidence="1" key="1">
    <citation type="submission" date="2020-02" db="EMBL/GenBank/DDBJ databases">
        <authorList>
            <person name="Meier V. D."/>
        </authorList>
    </citation>
    <scope>NUCLEOTIDE SEQUENCE</scope>
    <source>
        <strain evidence="1">AVDCRST_MAG89</strain>
    </source>
</reference>
<evidence type="ECO:0000313" key="1">
    <source>
        <dbReference type="EMBL" id="CAA9350348.1"/>
    </source>
</evidence>
<organism evidence="1">
    <name type="scientific">uncultured Gemmatimonadota bacterium</name>
    <dbReference type="NCBI Taxonomy" id="203437"/>
    <lineage>
        <taxon>Bacteria</taxon>
        <taxon>Pseudomonadati</taxon>
        <taxon>Gemmatimonadota</taxon>
        <taxon>environmental samples</taxon>
    </lineage>
</organism>
<dbReference type="EMBL" id="CADCTV010000644">
    <property type="protein sequence ID" value="CAA9350348.1"/>
    <property type="molecule type" value="Genomic_DNA"/>
</dbReference>